<keyword evidence="2" id="KW-1185">Reference proteome</keyword>
<accession>A0AAN6SJA6</accession>
<organism evidence="1 2">
    <name type="scientific">Pseudoneurospora amorphoporcata</name>
    <dbReference type="NCBI Taxonomy" id="241081"/>
    <lineage>
        <taxon>Eukaryota</taxon>
        <taxon>Fungi</taxon>
        <taxon>Dikarya</taxon>
        <taxon>Ascomycota</taxon>
        <taxon>Pezizomycotina</taxon>
        <taxon>Sordariomycetes</taxon>
        <taxon>Sordariomycetidae</taxon>
        <taxon>Sordariales</taxon>
        <taxon>Sordariaceae</taxon>
        <taxon>Pseudoneurospora</taxon>
    </lineage>
</organism>
<dbReference type="EMBL" id="MU859066">
    <property type="protein sequence ID" value="KAK3956417.1"/>
    <property type="molecule type" value="Genomic_DNA"/>
</dbReference>
<reference evidence="1" key="2">
    <citation type="submission" date="2023-06" db="EMBL/GenBank/DDBJ databases">
        <authorList>
            <consortium name="Lawrence Berkeley National Laboratory"/>
            <person name="Mondo S.J."/>
            <person name="Hensen N."/>
            <person name="Bonometti L."/>
            <person name="Westerberg I."/>
            <person name="Brannstrom I.O."/>
            <person name="Guillou S."/>
            <person name="Cros-Aarteil S."/>
            <person name="Calhoun S."/>
            <person name="Haridas S."/>
            <person name="Kuo A."/>
            <person name="Pangilinan J."/>
            <person name="Riley R."/>
            <person name="Labutti K."/>
            <person name="Andreopoulos B."/>
            <person name="Lipzen A."/>
            <person name="Chen C."/>
            <person name="Yanf M."/>
            <person name="Daum C."/>
            <person name="Ng V."/>
            <person name="Clum A."/>
            <person name="Steindorff A."/>
            <person name="Ohm R."/>
            <person name="Martin F."/>
            <person name="Silar P."/>
            <person name="Natvig D."/>
            <person name="Lalanne C."/>
            <person name="Gautier V."/>
            <person name="Ament-Velasquez S.L."/>
            <person name="Kruys A."/>
            <person name="Hutchinson M.I."/>
            <person name="Powell A.J."/>
            <person name="Barry K."/>
            <person name="Miller A.N."/>
            <person name="Grigoriev I.V."/>
            <person name="Debuchy R."/>
            <person name="Gladieux P."/>
            <person name="Thoren M.H."/>
            <person name="Johannesson H."/>
        </authorList>
    </citation>
    <scope>NUCLEOTIDE SEQUENCE</scope>
    <source>
        <strain evidence="1">CBS 626.80</strain>
    </source>
</reference>
<proteinExistence type="predicted"/>
<evidence type="ECO:0000313" key="1">
    <source>
        <dbReference type="EMBL" id="KAK3956417.1"/>
    </source>
</evidence>
<protein>
    <submittedName>
        <fullName evidence="1">Uncharacterized protein</fullName>
    </submittedName>
</protein>
<sequence length="111" mass="11232">MPVFWTGGLGGLAAPNTATCLPALLNPDSILARGRRVPLASKSPSCPSRLTISPLPSTSISVAICMGSCRNSASLAASHGHISSSLAPAPHPSISVGMVPCKPASPMFDRV</sequence>
<gene>
    <name evidence="1" type="ORF">QBC32DRAFT_137595</name>
</gene>
<reference evidence="1" key="1">
    <citation type="journal article" date="2023" name="Mol. Phylogenet. Evol.">
        <title>Genome-scale phylogeny and comparative genomics of the fungal order Sordariales.</title>
        <authorList>
            <person name="Hensen N."/>
            <person name="Bonometti L."/>
            <person name="Westerberg I."/>
            <person name="Brannstrom I.O."/>
            <person name="Guillou S."/>
            <person name="Cros-Aarteil S."/>
            <person name="Calhoun S."/>
            <person name="Haridas S."/>
            <person name="Kuo A."/>
            <person name="Mondo S."/>
            <person name="Pangilinan J."/>
            <person name="Riley R."/>
            <person name="LaButti K."/>
            <person name="Andreopoulos B."/>
            <person name="Lipzen A."/>
            <person name="Chen C."/>
            <person name="Yan M."/>
            <person name="Daum C."/>
            <person name="Ng V."/>
            <person name="Clum A."/>
            <person name="Steindorff A."/>
            <person name="Ohm R.A."/>
            <person name="Martin F."/>
            <person name="Silar P."/>
            <person name="Natvig D.O."/>
            <person name="Lalanne C."/>
            <person name="Gautier V."/>
            <person name="Ament-Velasquez S.L."/>
            <person name="Kruys A."/>
            <person name="Hutchinson M.I."/>
            <person name="Powell A.J."/>
            <person name="Barry K."/>
            <person name="Miller A.N."/>
            <person name="Grigoriev I.V."/>
            <person name="Debuchy R."/>
            <person name="Gladieux P."/>
            <person name="Hiltunen Thoren M."/>
            <person name="Johannesson H."/>
        </authorList>
    </citation>
    <scope>NUCLEOTIDE SEQUENCE</scope>
    <source>
        <strain evidence="1">CBS 626.80</strain>
    </source>
</reference>
<feature type="non-terminal residue" evidence="1">
    <location>
        <position position="111"/>
    </location>
</feature>
<evidence type="ECO:0000313" key="2">
    <source>
        <dbReference type="Proteomes" id="UP001303222"/>
    </source>
</evidence>
<comment type="caution">
    <text evidence="1">The sequence shown here is derived from an EMBL/GenBank/DDBJ whole genome shotgun (WGS) entry which is preliminary data.</text>
</comment>
<dbReference type="Proteomes" id="UP001303222">
    <property type="component" value="Unassembled WGS sequence"/>
</dbReference>
<dbReference type="AlphaFoldDB" id="A0AAN6SJA6"/>
<name>A0AAN6SJA6_9PEZI</name>